<dbReference type="AlphaFoldDB" id="A0A284RHV6"/>
<accession>A0A284RHV6</accession>
<dbReference type="EMBL" id="FUEG01000009">
    <property type="protein sequence ID" value="SJL08331.1"/>
    <property type="molecule type" value="Genomic_DNA"/>
</dbReference>
<sequence length="195" mass="21456">MPSSTQTSKESHNRYAILADSSMFPDDEESTETESLIKLGDSALRQQVASGKPNTPMEVLNPQEAIEAQKANRRDLLIPVQLETLDSHVMLKASTLVDSGCTSSSIHQLYIEAHGLNIQLTASPIPIYNADGSHNKVGEITAYTELHLKIGDHSERIDLAVTDLGSKKIFLGHDWLICHNPVINWKTGKITFAHC</sequence>
<keyword evidence="3" id="KW-1185">Reference proteome</keyword>
<dbReference type="Proteomes" id="UP000219338">
    <property type="component" value="Unassembled WGS sequence"/>
</dbReference>
<evidence type="ECO:0000313" key="2">
    <source>
        <dbReference type="EMBL" id="SJL08331.1"/>
    </source>
</evidence>
<reference evidence="3" key="1">
    <citation type="journal article" date="2017" name="Nat. Ecol. Evol.">
        <title>Genome expansion and lineage-specific genetic innovations in the forest pathogenic fungi Armillaria.</title>
        <authorList>
            <person name="Sipos G."/>
            <person name="Prasanna A.N."/>
            <person name="Walter M.C."/>
            <person name="O'Connor E."/>
            <person name="Balint B."/>
            <person name="Krizsan K."/>
            <person name="Kiss B."/>
            <person name="Hess J."/>
            <person name="Varga T."/>
            <person name="Slot J."/>
            <person name="Riley R."/>
            <person name="Boka B."/>
            <person name="Rigling D."/>
            <person name="Barry K."/>
            <person name="Lee J."/>
            <person name="Mihaltcheva S."/>
            <person name="LaButti K."/>
            <person name="Lipzen A."/>
            <person name="Waldron R."/>
            <person name="Moloney N.M."/>
            <person name="Sperisen C."/>
            <person name="Kredics L."/>
            <person name="Vagvoelgyi C."/>
            <person name="Patrignani A."/>
            <person name="Fitzpatrick D."/>
            <person name="Nagy I."/>
            <person name="Doyle S."/>
            <person name="Anderson J.B."/>
            <person name="Grigoriev I.V."/>
            <person name="Gueldener U."/>
            <person name="Muensterkoetter M."/>
            <person name="Nagy L.G."/>
        </authorList>
    </citation>
    <scope>NUCLEOTIDE SEQUENCE [LARGE SCALE GENOMIC DNA]</scope>
    <source>
        <strain evidence="3">C18/9</strain>
    </source>
</reference>
<dbReference type="OMA" id="INDHQTH"/>
<dbReference type="Gene3D" id="2.40.70.10">
    <property type="entry name" value="Acid Proteases"/>
    <property type="match status" value="1"/>
</dbReference>
<dbReference type="InterPro" id="IPR021109">
    <property type="entry name" value="Peptidase_aspartic_dom_sf"/>
</dbReference>
<protein>
    <recommendedName>
        <fullName evidence="4">Peptidase A2 domain-containing protein</fullName>
    </recommendedName>
</protein>
<evidence type="ECO:0000313" key="3">
    <source>
        <dbReference type="Proteomes" id="UP000219338"/>
    </source>
</evidence>
<evidence type="ECO:0000256" key="1">
    <source>
        <dbReference type="SAM" id="MobiDB-lite"/>
    </source>
</evidence>
<name>A0A284RHV6_ARMOS</name>
<gene>
    <name evidence="2" type="ORF">ARMOST_11694</name>
</gene>
<dbReference type="OrthoDB" id="128646at2759"/>
<proteinExistence type="predicted"/>
<feature type="region of interest" description="Disordered" evidence="1">
    <location>
        <begin position="1"/>
        <end position="33"/>
    </location>
</feature>
<dbReference type="SUPFAM" id="SSF50630">
    <property type="entry name" value="Acid proteases"/>
    <property type="match status" value="1"/>
</dbReference>
<dbReference type="Pfam" id="PF08284">
    <property type="entry name" value="RVP_2"/>
    <property type="match status" value="1"/>
</dbReference>
<evidence type="ECO:0008006" key="4">
    <source>
        <dbReference type="Google" id="ProtNLM"/>
    </source>
</evidence>
<organism evidence="2 3">
    <name type="scientific">Armillaria ostoyae</name>
    <name type="common">Armillaria root rot fungus</name>
    <dbReference type="NCBI Taxonomy" id="47428"/>
    <lineage>
        <taxon>Eukaryota</taxon>
        <taxon>Fungi</taxon>
        <taxon>Dikarya</taxon>
        <taxon>Basidiomycota</taxon>
        <taxon>Agaricomycotina</taxon>
        <taxon>Agaricomycetes</taxon>
        <taxon>Agaricomycetidae</taxon>
        <taxon>Agaricales</taxon>
        <taxon>Marasmiineae</taxon>
        <taxon>Physalacriaceae</taxon>
        <taxon>Armillaria</taxon>
    </lineage>
</organism>
<dbReference type="CDD" id="cd00303">
    <property type="entry name" value="retropepsin_like"/>
    <property type="match status" value="1"/>
</dbReference>